<keyword evidence="2 6" id="KW-0812">Transmembrane</keyword>
<proteinExistence type="predicted"/>
<gene>
    <name evidence="7" type="ORF">PTSG_02878</name>
</gene>
<feature type="compositionally biased region" description="Low complexity" evidence="5">
    <location>
        <begin position="50"/>
        <end position="76"/>
    </location>
</feature>
<organism evidence="8">
    <name type="scientific">Salpingoeca rosetta (strain ATCC 50818 / BSB-021)</name>
    <dbReference type="NCBI Taxonomy" id="946362"/>
    <lineage>
        <taxon>Eukaryota</taxon>
        <taxon>Choanoflagellata</taxon>
        <taxon>Craspedida</taxon>
        <taxon>Salpingoecidae</taxon>
        <taxon>Salpingoeca</taxon>
    </lineage>
</organism>
<sequence length="96" mass="9992">MALADIVHKGFVLGLVGVTLYYGTFVAFRSGDVIARYQANKAAKDAQNSTDTDTAVLDAAAQHQQGASSSSNSNNQPRSDTEGHNEGSDGSSAMIN</sequence>
<keyword evidence="4 6" id="KW-0472">Membrane</keyword>
<evidence type="ECO:0000256" key="6">
    <source>
        <dbReference type="SAM" id="Phobius"/>
    </source>
</evidence>
<evidence type="ECO:0000256" key="5">
    <source>
        <dbReference type="SAM" id="MobiDB-lite"/>
    </source>
</evidence>
<dbReference type="GeneID" id="16076974"/>
<dbReference type="InParanoid" id="F2U3L1"/>
<dbReference type="InterPro" id="IPR029208">
    <property type="entry name" value="COX14"/>
</dbReference>
<protein>
    <submittedName>
        <fullName evidence="7">Uncharacterized protein</fullName>
    </submittedName>
</protein>
<dbReference type="Proteomes" id="UP000007799">
    <property type="component" value="Unassembled WGS sequence"/>
</dbReference>
<dbReference type="GO" id="GO:0016020">
    <property type="term" value="C:membrane"/>
    <property type="evidence" value="ECO:0007669"/>
    <property type="project" value="UniProtKB-SubCell"/>
</dbReference>
<keyword evidence="8" id="KW-1185">Reference proteome</keyword>
<evidence type="ECO:0000256" key="4">
    <source>
        <dbReference type="ARBA" id="ARBA00023136"/>
    </source>
</evidence>
<reference evidence="7" key="1">
    <citation type="submission" date="2009-08" db="EMBL/GenBank/DDBJ databases">
        <title>Annotation of Salpingoeca rosetta.</title>
        <authorList>
            <consortium name="The Broad Institute Genome Sequencing Platform"/>
            <person name="Russ C."/>
            <person name="Cuomo C."/>
            <person name="Burger G."/>
            <person name="Gray M.W."/>
            <person name="Holland P.W.H."/>
            <person name="King N."/>
            <person name="Lang F.B.F."/>
            <person name="Roger A.J."/>
            <person name="Ruiz-Trillo I."/>
            <person name="Young S.K."/>
            <person name="Zeng Q."/>
            <person name="Gargeya S."/>
            <person name="Alvarado L."/>
            <person name="Berlin A."/>
            <person name="Chapman S.B."/>
            <person name="Chen Z."/>
            <person name="Freedman E."/>
            <person name="Gellesch M."/>
            <person name="Goldberg J."/>
            <person name="Griggs A."/>
            <person name="Gujja S."/>
            <person name="Heilman E."/>
            <person name="Heiman D."/>
            <person name="Howarth C."/>
            <person name="Mehta T."/>
            <person name="Neiman D."/>
            <person name="Pearson M."/>
            <person name="Roberts A."/>
            <person name="Saif S."/>
            <person name="Shea T."/>
            <person name="Shenoy N."/>
            <person name="Sisk P."/>
            <person name="Stolte C."/>
            <person name="Sykes S."/>
            <person name="White J."/>
            <person name="Yandava C."/>
            <person name="Haas B."/>
            <person name="Nusbaum C."/>
            <person name="Birren B."/>
        </authorList>
    </citation>
    <scope>NUCLEOTIDE SEQUENCE [LARGE SCALE GENOMIC DNA]</scope>
    <source>
        <strain evidence="7">ATCC 50818</strain>
    </source>
</reference>
<dbReference type="Pfam" id="PF14880">
    <property type="entry name" value="COX14"/>
    <property type="match status" value="1"/>
</dbReference>
<feature type="transmembrane region" description="Helical" evidence="6">
    <location>
        <begin position="6"/>
        <end position="28"/>
    </location>
</feature>
<accession>F2U3L1</accession>
<evidence type="ECO:0000313" key="7">
    <source>
        <dbReference type="EMBL" id="EGD82205.1"/>
    </source>
</evidence>
<feature type="region of interest" description="Disordered" evidence="5">
    <location>
        <begin position="42"/>
        <end position="96"/>
    </location>
</feature>
<evidence type="ECO:0000256" key="1">
    <source>
        <dbReference type="ARBA" id="ARBA00004167"/>
    </source>
</evidence>
<evidence type="ECO:0000256" key="2">
    <source>
        <dbReference type="ARBA" id="ARBA00022692"/>
    </source>
</evidence>
<dbReference type="KEGG" id="sre:PTSG_02878"/>
<dbReference type="AlphaFoldDB" id="F2U3L1"/>
<name>F2U3L1_SALR5</name>
<keyword evidence="3 6" id="KW-1133">Transmembrane helix</keyword>
<dbReference type="EMBL" id="GL832960">
    <property type="protein sequence ID" value="EGD82205.1"/>
    <property type="molecule type" value="Genomic_DNA"/>
</dbReference>
<comment type="subcellular location">
    <subcellularLocation>
        <location evidence="1">Membrane</location>
        <topology evidence="1">Single-pass membrane protein</topology>
    </subcellularLocation>
</comment>
<evidence type="ECO:0000313" key="8">
    <source>
        <dbReference type="Proteomes" id="UP000007799"/>
    </source>
</evidence>
<dbReference type="RefSeq" id="XP_004996388.1">
    <property type="nucleotide sequence ID" value="XM_004996331.1"/>
</dbReference>
<evidence type="ECO:0000256" key="3">
    <source>
        <dbReference type="ARBA" id="ARBA00022989"/>
    </source>
</evidence>